<evidence type="ECO:0000256" key="1">
    <source>
        <dbReference type="SAM" id="Phobius"/>
    </source>
</evidence>
<dbReference type="EMBL" id="JADMKU010000023">
    <property type="protein sequence ID" value="MBR9653151.1"/>
    <property type="molecule type" value="Genomic_DNA"/>
</dbReference>
<keyword evidence="1" id="KW-1133">Transmembrane helix</keyword>
<accession>A0ABS5HVZ3</accession>
<gene>
    <name evidence="2" type="ORF">IT775_18695</name>
</gene>
<reference evidence="2 3" key="1">
    <citation type="journal article" date="2021" name="Arch. Microbiol.">
        <title>Thalassobius aquimarinus sp. nov., isolated from the Sea of Japan seashore.</title>
        <authorList>
            <person name="Kurilenko V.V."/>
            <person name="Romanenko L.A."/>
            <person name="Chernysheva N.Y."/>
            <person name="Velansky P.V."/>
            <person name="Tekutyeva L.A."/>
            <person name="Isaeva M.P."/>
            <person name="Mikhailov V.V."/>
        </authorList>
    </citation>
    <scope>NUCLEOTIDE SEQUENCE [LARGE SCALE GENOMIC DNA]</scope>
    <source>
        <strain evidence="2 3">KMM 8518</strain>
    </source>
</reference>
<comment type="caution">
    <text evidence="2">The sequence shown here is derived from an EMBL/GenBank/DDBJ whole genome shotgun (WGS) entry which is preliminary data.</text>
</comment>
<dbReference type="Proteomes" id="UP001195941">
    <property type="component" value="Unassembled WGS sequence"/>
</dbReference>
<organism evidence="2 3">
    <name type="scientific">Thalassovita aquimarina</name>
    <dbReference type="NCBI Taxonomy" id="2785917"/>
    <lineage>
        <taxon>Bacteria</taxon>
        <taxon>Pseudomonadati</taxon>
        <taxon>Pseudomonadota</taxon>
        <taxon>Alphaproteobacteria</taxon>
        <taxon>Rhodobacterales</taxon>
        <taxon>Roseobacteraceae</taxon>
        <taxon>Thalassovita</taxon>
    </lineage>
</organism>
<dbReference type="PROSITE" id="PS51257">
    <property type="entry name" value="PROKAR_LIPOPROTEIN"/>
    <property type="match status" value="1"/>
</dbReference>
<evidence type="ECO:0000313" key="3">
    <source>
        <dbReference type="Proteomes" id="UP001195941"/>
    </source>
</evidence>
<evidence type="ECO:0000313" key="2">
    <source>
        <dbReference type="EMBL" id="MBR9653151.1"/>
    </source>
</evidence>
<name>A0ABS5HVZ3_9RHOB</name>
<protein>
    <submittedName>
        <fullName evidence="2">Uncharacterized protein</fullName>
    </submittedName>
</protein>
<keyword evidence="1" id="KW-0472">Membrane</keyword>
<keyword evidence="1" id="KW-0812">Transmembrane</keyword>
<proteinExistence type="predicted"/>
<feature type="transmembrane region" description="Helical" evidence="1">
    <location>
        <begin position="20"/>
        <end position="37"/>
    </location>
</feature>
<keyword evidence="3" id="KW-1185">Reference proteome</keyword>
<sequence>MFFASKRDLDERFSMYMNPFFVVWGIALSCLAAAILLRHEIGDLLTVSPERIQAEIQLDNRCKLQERSFVVRDIDTGSYAFFRQGVAKLRTVERNRLRIEFAPRYAATGAELSLPSYPAKQEMTLSAYCYSRGNWLKNLFNSH</sequence>